<organism evidence="5 6">
    <name type="scientific">Giardia intestinalis (strain ATCC 50803 / WB clone C6)</name>
    <name type="common">Giardia lamblia</name>
    <dbReference type="NCBI Taxonomy" id="184922"/>
    <lineage>
        <taxon>Eukaryota</taxon>
        <taxon>Metamonada</taxon>
        <taxon>Diplomonadida</taxon>
        <taxon>Hexamitidae</taxon>
        <taxon>Giardiinae</taxon>
        <taxon>Giardia</taxon>
    </lineage>
</organism>
<dbReference type="SUPFAM" id="SSF46689">
    <property type="entry name" value="Homeodomain-like"/>
    <property type="match status" value="1"/>
</dbReference>
<feature type="compositionally biased region" description="Basic and acidic residues" evidence="4">
    <location>
        <begin position="222"/>
        <end position="232"/>
    </location>
</feature>
<dbReference type="InterPro" id="IPR009057">
    <property type="entry name" value="Homeodomain-like_sf"/>
</dbReference>
<keyword evidence="2" id="KW-0804">Transcription</keyword>
<dbReference type="VEuPathDB" id="GiardiaDB:GL50803_7272"/>
<dbReference type="InterPro" id="IPR044841">
    <property type="entry name" value="LUX/BOA-like"/>
</dbReference>
<dbReference type="GO" id="GO:0003677">
    <property type="term" value="F:DNA binding"/>
    <property type="evidence" value="ECO:0007669"/>
    <property type="project" value="InterPro"/>
</dbReference>
<dbReference type="GeneID" id="5703194"/>
<reference evidence="5 6" key="1">
    <citation type="journal article" date="2007" name="Science">
        <title>Genomic minimalism in the early diverging intestinal parasite Giardia lamblia.</title>
        <authorList>
            <person name="Morrison H.G."/>
            <person name="McArthur A.G."/>
            <person name="Gillin F.D."/>
            <person name="Aley S.B."/>
            <person name="Adam R.D."/>
            <person name="Olsen G.J."/>
            <person name="Best A.A."/>
            <person name="Cande W.Z."/>
            <person name="Chen F."/>
            <person name="Cipriano M.J."/>
            <person name="Davids B.J."/>
            <person name="Dawson S.C."/>
            <person name="Elmendorf H.G."/>
            <person name="Hehl A.B."/>
            <person name="Holder M.E."/>
            <person name="Huse S.M."/>
            <person name="Kim U.U."/>
            <person name="Lasek-Nesselquist E."/>
            <person name="Manning G."/>
            <person name="Nigam A."/>
            <person name="Nixon J.E."/>
            <person name="Palm D."/>
            <person name="Passamaneck N.E."/>
            <person name="Prabhu A."/>
            <person name="Reich C.I."/>
            <person name="Reiner D.S."/>
            <person name="Samuelson J."/>
            <person name="Svard S.G."/>
            <person name="Sogin M.L."/>
        </authorList>
    </citation>
    <scope>NUCLEOTIDE SEQUENCE [LARGE SCALE GENOMIC DNA]</scope>
    <source>
        <strain evidence="5 6">WB C6</strain>
    </source>
</reference>
<dbReference type="Gene3D" id="1.10.10.60">
    <property type="entry name" value="Homeodomain-like"/>
    <property type="match status" value="1"/>
</dbReference>
<keyword evidence="3" id="KW-0539">Nucleus</keyword>
<sequence>MPESSAKKDNRIRKSTSLTSKNVAVRMAYYHMKAQKAKTDRLENSSIIPSKTEVVSQELSINSHDSSIAVTSCCPLCTQFARNGVTVEQVAQLLHSLRKIVAIVTHTEESMITYSDMMNQSVLMELLNIYNRIVPQMSLAPAKTKFSWTEAFRKKADAAIYQLGVTRATPSRILNLIQDEFPNLTRQNVESYLQKIRIKIRREESLSYMSQATAGLSVTESSPRDSEFDFPE</sequence>
<name>E2RU07_GIAIC</name>
<proteinExistence type="predicted"/>
<dbReference type="PANTHER" id="PTHR31442">
    <property type="entry name" value="HOMEODOMAIN-LIKE SUPERFAMILY PROTEIN-RELATED"/>
    <property type="match status" value="1"/>
</dbReference>
<feature type="region of interest" description="Disordered" evidence="4">
    <location>
        <begin position="213"/>
        <end position="232"/>
    </location>
</feature>
<dbReference type="STRING" id="184922.E2RU07"/>
<evidence type="ECO:0000256" key="2">
    <source>
        <dbReference type="ARBA" id="ARBA00023163"/>
    </source>
</evidence>
<protein>
    <submittedName>
        <fullName evidence="5">GARP-like protein 1</fullName>
    </submittedName>
</protein>
<dbReference type="AlphaFoldDB" id="E2RU07"/>
<dbReference type="KEGG" id="gla:GL50803_007272"/>
<dbReference type="PANTHER" id="PTHR31442:SF40">
    <property type="entry name" value="HOMEODOMAIN-LIKE SUPERFAMILY PROTEIN"/>
    <property type="match status" value="1"/>
</dbReference>
<dbReference type="Proteomes" id="UP000001548">
    <property type="component" value="Unassembled WGS sequence"/>
</dbReference>
<comment type="caution">
    <text evidence="5">The sequence shown here is derived from an EMBL/GenBank/DDBJ whole genome shotgun (WGS) entry which is preliminary data.</text>
</comment>
<evidence type="ECO:0000256" key="3">
    <source>
        <dbReference type="ARBA" id="ARBA00023242"/>
    </source>
</evidence>
<keyword evidence="6" id="KW-1185">Reference proteome</keyword>
<keyword evidence="1" id="KW-0805">Transcription regulation</keyword>
<dbReference type="GO" id="GO:0003700">
    <property type="term" value="F:DNA-binding transcription factor activity"/>
    <property type="evidence" value="ECO:0007669"/>
    <property type="project" value="InterPro"/>
</dbReference>
<evidence type="ECO:0000313" key="6">
    <source>
        <dbReference type="Proteomes" id="UP000001548"/>
    </source>
</evidence>
<dbReference type="NCBIfam" id="TIGR01557">
    <property type="entry name" value="myb_SHAQKYF"/>
    <property type="match status" value="1"/>
</dbReference>
<evidence type="ECO:0000256" key="1">
    <source>
        <dbReference type="ARBA" id="ARBA00023015"/>
    </source>
</evidence>
<dbReference type="OMA" id="KFSWTEA"/>
<evidence type="ECO:0000313" key="5">
    <source>
        <dbReference type="EMBL" id="KAE8303197.1"/>
    </source>
</evidence>
<accession>E2RU07</accession>
<dbReference type="HOGENOM" id="CLU_1196783_0_0_1"/>
<dbReference type="InterPro" id="IPR006447">
    <property type="entry name" value="Myb_dom_plants"/>
</dbReference>
<evidence type="ECO:0000256" key="4">
    <source>
        <dbReference type="SAM" id="MobiDB-lite"/>
    </source>
</evidence>
<dbReference type="EMBL" id="AACB03000003">
    <property type="protein sequence ID" value="KAE8303197.1"/>
    <property type="molecule type" value="Genomic_DNA"/>
</dbReference>
<gene>
    <name evidence="5" type="ORF">GL50803_007272</name>
</gene>
<dbReference type="RefSeq" id="XP_001710265.1">
    <property type="nucleotide sequence ID" value="XM_001710213.1"/>
</dbReference>